<organism evidence="2 3">
    <name type="scientific">Kolteria novifilia</name>
    <dbReference type="NCBI Taxonomy" id="2527975"/>
    <lineage>
        <taxon>Bacteria</taxon>
        <taxon>Pseudomonadati</taxon>
        <taxon>Planctomycetota</taxon>
        <taxon>Planctomycetia</taxon>
        <taxon>Kolteriales</taxon>
        <taxon>Kolteriaceae</taxon>
        <taxon>Kolteria</taxon>
    </lineage>
</organism>
<proteinExistence type="predicted"/>
<keyword evidence="3" id="KW-1185">Reference proteome</keyword>
<protein>
    <submittedName>
        <fullName evidence="2">Glyoxalase-like domain protein</fullName>
    </submittedName>
</protein>
<dbReference type="Gene3D" id="3.10.180.10">
    <property type="entry name" value="2,3-Dihydroxybiphenyl 1,2-Dioxygenase, domain 1"/>
    <property type="match status" value="1"/>
</dbReference>
<dbReference type="InterPro" id="IPR037523">
    <property type="entry name" value="VOC_core"/>
</dbReference>
<reference evidence="2 3" key="1">
    <citation type="submission" date="2019-02" db="EMBL/GenBank/DDBJ databases">
        <title>Deep-cultivation of Planctomycetes and their phenomic and genomic characterization uncovers novel biology.</title>
        <authorList>
            <person name="Wiegand S."/>
            <person name="Jogler M."/>
            <person name="Boedeker C."/>
            <person name="Pinto D."/>
            <person name="Vollmers J."/>
            <person name="Rivas-Marin E."/>
            <person name="Kohn T."/>
            <person name="Peeters S.H."/>
            <person name="Heuer A."/>
            <person name="Rast P."/>
            <person name="Oberbeckmann S."/>
            <person name="Bunk B."/>
            <person name="Jeske O."/>
            <person name="Meyerdierks A."/>
            <person name="Storesund J.E."/>
            <person name="Kallscheuer N."/>
            <person name="Luecker S."/>
            <person name="Lage O.M."/>
            <person name="Pohl T."/>
            <person name="Merkel B.J."/>
            <person name="Hornburger P."/>
            <person name="Mueller R.-W."/>
            <person name="Bruemmer F."/>
            <person name="Labrenz M."/>
            <person name="Spormann A.M."/>
            <person name="Op den Camp H."/>
            <person name="Overmann J."/>
            <person name="Amann R."/>
            <person name="Jetten M.S.M."/>
            <person name="Mascher T."/>
            <person name="Medema M.H."/>
            <person name="Devos D.P."/>
            <person name="Kaster A.-K."/>
            <person name="Ovreas L."/>
            <person name="Rohde M."/>
            <person name="Galperin M.Y."/>
            <person name="Jogler C."/>
        </authorList>
    </citation>
    <scope>NUCLEOTIDE SEQUENCE [LARGE SCALE GENOMIC DNA]</scope>
    <source>
        <strain evidence="2 3">Pan216</strain>
    </source>
</reference>
<evidence type="ECO:0000313" key="3">
    <source>
        <dbReference type="Proteomes" id="UP000317093"/>
    </source>
</evidence>
<dbReference type="Proteomes" id="UP000317093">
    <property type="component" value="Chromosome"/>
</dbReference>
<dbReference type="InterPro" id="IPR029068">
    <property type="entry name" value="Glyas_Bleomycin-R_OHBP_Dase"/>
</dbReference>
<dbReference type="AlphaFoldDB" id="A0A518BAT0"/>
<dbReference type="PROSITE" id="PS51819">
    <property type="entry name" value="VOC"/>
    <property type="match status" value="1"/>
</dbReference>
<dbReference type="RefSeq" id="WP_419193713.1">
    <property type="nucleotide sequence ID" value="NZ_CP036279.1"/>
</dbReference>
<name>A0A518BAT0_9BACT</name>
<feature type="domain" description="VOC" evidence="1">
    <location>
        <begin position="15"/>
        <end position="126"/>
    </location>
</feature>
<dbReference type="SUPFAM" id="SSF54593">
    <property type="entry name" value="Glyoxalase/Bleomycin resistance protein/Dihydroxybiphenyl dioxygenase"/>
    <property type="match status" value="1"/>
</dbReference>
<sequence>MAWQFVGERDITTPRLNLLVIRSEFPVQTVGFYELLGLNFQEEKHGKGPVHWAAEVDSLVIEVYPAQSFEEVDGTTRIGFEVDDVKSVLALLKDQCDVVSNRKQTQWGLRAVVKDPDGRSVELVHEPES</sequence>
<gene>
    <name evidence="2" type="ORF">Pan216_48960</name>
</gene>
<dbReference type="EMBL" id="CP036279">
    <property type="protein sequence ID" value="QDU64013.1"/>
    <property type="molecule type" value="Genomic_DNA"/>
</dbReference>
<dbReference type="KEGG" id="knv:Pan216_48960"/>
<evidence type="ECO:0000313" key="2">
    <source>
        <dbReference type="EMBL" id="QDU64013.1"/>
    </source>
</evidence>
<evidence type="ECO:0000259" key="1">
    <source>
        <dbReference type="PROSITE" id="PS51819"/>
    </source>
</evidence>
<accession>A0A518BAT0</accession>